<evidence type="ECO:0000313" key="3">
    <source>
        <dbReference type="Proteomes" id="UP001203207"/>
    </source>
</evidence>
<evidence type="ECO:0000313" key="2">
    <source>
        <dbReference type="EMBL" id="MCL9815506.1"/>
    </source>
</evidence>
<name>A0AAE3FUL7_9EURY</name>
<keyword evidence="3" id="KW-1185">Reference proteome</keyword>
<dbReference type="CDD" id="cd07253">
    <property type="entry name" value="GLOD5"/>
    <property type="match status" value="1"/>
</dbReference>
<dbReference type="Proteomes" id="UP001203207">
    <property type="component" value="Unassembled WGS sequence"/>
</dbReference>
<protein>
    <submittedName>
        <fullName evidence="2">VOC family protein</fullName>
    </submittedName>
</protein>
<evidence type="ECO:0000259" key="1">
    <source>
        <dbReference type="PROSITE" id="PS51819"/>
    </source>
</evidence>
<dbReference type="InterPro" id="IPR050383">
    <property type="entry name" value="GlyoxalaseI/FosfomycinResist"/>
</dbReference>
<feature type="domain" description="VOC" evidence="1">
    <location>
        <begin position="5"/>
        <end position="125"/>
    </location>
</feature>
<dbReference type="RefSeq" id="WP_174652953.1">
    <property type="nucleotide sequence ID" value="NZ_JAKRVX010000001.1"/>
</dbReference>
<dbReference type="InterPro" id="IPR037523">
    <property type="entry name" value="VOC_core"/>
</dbReference>
<sequence>MTVSRIDHFVLTVSDIEQTCAFYSQIDGVEVLTFGPDRTALKVGTQKINLHEADAEIEPRASNPTVGGGDFCLITSKPVSILKTELASAGVTIERGPVPRTGTRNKLRSIYLRDPDGNLVELANEV</sequence>
<dbReference type="EMBL" id="JAKRVX010000001">
    <property type="protein sequence ID" value="MCL9815506.1"/>
    <property type="molecule type" value="Genomic_DNA"/>
</dbReference>
<dbReference type="PANTHER" id="PTHR21366:SF14">
    <property type="entry name" value="GLYOXALASE DOMAIN-CONTAINING PROTEIN 5"/>
    <property type="match status" value="1"/>
</dbReference>
<reference evidence="2" key="1">
    <citation type="journal article" date="2022" name="Syst. Appl. Microbiol.">
        <title>Natronocalculus amylovorans gen. nov., sp. nov., and Natranaeroarchaeum aerophilus sp. nov., dominant culturable amylolytic natronoarchaea from hypersaline soda lakes in southwestern Siberia.</title>
        <authorList>
            <person name="Sorokin D.Y."/>
            <person name="Elcheninov A.G."/>
            <person name="Khizhniak T.V."/>
            <person name="Koenen M."/>
            <person name="Bale N.J."/>
            <person name="Damste J.S.S."/>
            <person name="Kublanov I.V."/>
        </authorList>
    </citation>
    <scope>NUCLEOTIDE SEQUENCE</scope>
    <source>
        <strain evidence="2">AArc-St2</strain>
    </source>
</reference>
<comment type="caution">
    <text evidence="2">The sequence shown here is derived from an EMBL/GenBank/DDBJ whole genome shotgun (WGS) entry which is preliminary data.</text>
</comment>
<accession>A0AAE3FUL7</accession>
<reference evidence="2" key="2">
    <citation type="submission" date="2022-02" db="EMBL/GenBank/DDBJ databases">
        <authorList>
            <person name="Elcheninov A.G."/>
            <person name="Sorokin D.Y."/>
            <person name="Kublanov I.V."/>
        </authorList>
    </citation>
    <scope>NUCLEOTIDE SEQUENCE</scope>
    <source>
        <strain evidence="2">AArc-St2</strain>
    </source>
</reference>
<dbReference type="PANTHER" id="PTHR21366">
    <property type="entry name" value="GLYOXALASE FAMILY PROTEIN"/>
    <property type="match status" value="1"/>
</dbReference>
<proteinExistence type="predicted"/>
<organism evidence="2 3">
    <name type="scientific">Natronocalculus amylovorans</name>
    <dbReference type="NCBI Taxonomy" id="2917812"/>
    <lineage>
        <taxon>Archaea</taxon>
        <taxon>Methanobacteriati</taxon>
        <taxon>Methanobacteriota</taxon>
        <taxon>Stenosarchaea group</taxon>
        <taxon>Halobacteria</taxon>
        <taxon>Halobacteriales</taxon>
        <taxon>Haloferacaceae</taxon>
        <taxon>Natronocalculus</taxon>
    </lineage>
</organism>
<dbReference type="Pfam" id="PF00903">
    <property type="entry name" value="Glyoxalase"/>
    <property type="match status" value="1"/>
</dbReference>
<dbReference type="InterPro" id="IPR029068">
    <property type="entry name" value="Glyas_Bleomycin-R_OHBP_Dase"/>
</dbReference>
<dbReference type="Gene3D" id="3.10.180.10">
    <property type="entry name" value="2,3-Dihydroxybiphenyl 1,2-Dioxygenase, domain 1"/>
    <property type="match status" value="1"/>
</dbReference>
<dbReference type="InterPro" id="IPR004360">
    <property type="entry name" value="Glyas_Fos-R_dOase_dom"/>
</dbReference>
<dbReference type="PROSITE" id="PS51819">
    <property type="entry name" value="VOC"/>
    <property type="match status" value="1"/>
</dbReference>
<dbReference type="SUPFAM" id="SSF54593">
    <property type="entry name" value="Glyoxalase/Bleomycin resistance protein/Dihydroxybiphenyl dioxygenase"/>
    <property type="match status" value="1"/>
</dbReference>
<dbReference type="AlphaFoldDB" id="A0AAE3FUL7"/>
<gene>
    <name evidence="2" type="ORF">AArcSt2_00960</name>
</gene>